<dbReference type="PANTHER" id="PTHR43289:SF6">
    <property type="entry name" value="SERINE_THREONINE-PROTEIN KINASE NEKL-3"/>
    <property type="match status" value="1"/>
</dbReference>
<keyword evidence="3 11" id="KW-0808">Transferase</keyword>
<dbReference type="InterPro" id="IPR011009">
    <property type="entry name" value="Kinase-like_dom_sf"/>
</dbReference>
<keyword evidence="6 7" id="KW-0067">ATP-binding</keyword>
<keyword evidence="9" id="KW-1133">Transmembrane helix</keyword>
<feature type="binding site" evidence="7">
    <location>
        <position position="38"/>
    </location>
    <ligand>
        <name>ATP</name>
        <dbReference type="ChEBI" id="CHEBI:30616"/>
    </ligand>
</feature>
<dbReference type="EC" id="2.7.11.1" evidence="1"/>
<evidence type="ECO:0000256" key="6">
    <source>
        <dbReference type="ARBA" id="ARBA00022840"/>
    </source>
</evidence>
<dbReference type="Gene3D" id="1.10.510.10">
    <property type="entry name" value="Transferase(Phosphotransferase) domain 1"/>
    <property type="match status" value="1"/>
</dbReference>
<feature type="domain" description="Protein kinase" evidence="10">
    <location>
        <begin position="9"/>
        <end position="267"/>
    </location>
</feature>
<evidence type="ECO:0000313" key="12">
    <source>
        <dbReference type="Proteomes" id="UP001519325"/>
    </source>
</evidence>
<dbReference type="RefSeq" id="WP_209896048.1">
    <property type="nucleotide sequence ID" value="NZ_JAGGMR010000001.1"/>
</dbReference>
<protein>
    <recommendedName>
        <fullName evidence="1">non-specific serine/threonine protein kinase</fullName>
        <ecNumber evidence="1">2.7.11.1</ecNumber>
    </recommendedName>
</protein>
<feature type="compositionally biased region" description="Low complexity" evidence="8">
    <location>
        <begin position="264"/>
        <end position="278"/>
    </location>
</feature>
<dbReference type="Gene3D" id="3.30.200.20">
    <property type="entry name" value="Phosphorylase Kinase, domain 1"/>
    <property type="match status" value="1"/>
</dbReference>
<comment type="caution">
    <text evidence="11">The sequence shown here is derived from an EMBL/GenBank/DDBJ whole genome shotgun (WGS) entry which is preliminary data.</text>
</comment>
<evidence type="ECO:0000256" key="3">
    <source>
        <dbReference type="ARBA" id="ARBA00022679"/>
    </source>
</evidence>
<dbReference type="Proteomes" id="UP001519325">
    <property type="component" value="Unassembled WGS sequence"/>
</dbReference>
<dbReference type="SUPFAM" id="SSF56112">
    <property type="entry name" value="Protein kinase-like (PK-like)"/>
    <property type="match status" value="1"/>
</dbReference>
<dbReference type="Pfam" id="PF00069">
    <property type="entry name" value="Pkinase"/>
    <property type="match status" value="1"/>
</dbReference>
<name>A0ABS4QMF7_9NOCA</name>
<keyword evidence="5 11" id="KW-0418">Kinase</keyword>
<feature type="transmembrane region" description="Helical" evidence="9">
    <location>
        <begin position="306"/>
        <end position="326"/>
    </location>
</feature>
<organism evidence="11 12">
    <name type="scientific">Nocardia goodfellowii</name>
    <dbReference type="NCBI Taxonomy" id="882446"/>
    <lineage>
        <taxon>Bacteria</taxon>
        <taxon>Bacillati</taxon>
        <taxon>Actinomycetota</taxon>
        <taxon>Actinomycetes</taxon>
        <taxon>Mycobacteriales</taxon>
        <taxon>Nocardiaceae</taxon>
        <taxon>Nocardia</taxon>
    </lineage>
</organism>
<evidence type="ECO:0000256" key="4">
    <source>
        <dbReference type="ARBA" id="ARBA00022741"/>
    </source>
</evidence>
<reference evidence="11 12" key="1">
    <citation type="submission" date="2021-03" db="EMBL/GenBank/DDBJ databases">
        <title>Sequencing the genomes of 1000 actinobacteria strains.</title>
        <authorList>
            <person name="Klenk H.-P."/>
        </authorList>
    </citation>
    <scope>NUCLEOTIDE SEQUENCE [LARGE SCALE GENOMIC DNA]</scope>
    <source>
        <strain evidence="11 12">DSM 45516</strain>
    </source>
</reference>
<evidence type="ECO:0000256" key="1">
    <source>
        <dbReference type="ARBA" id="ARBA00012513"/>
    </source>
</evidence>
<accession>A0ABS4QMF7</accession>
<feature type="region of interest" description="Disordered" evidence="8">
    <location>
        <begin position="264"/>
        <end position="303"/>
    </location>
</feature>
<dbReference type="PROSITE" id="PS00108">
    <property type="entry name" value="PROTEIN_KINASE_ST"/>
    <property type="match status" value="1"/>
</dbReference>
<keyword evidence="4 7" id="KW-0547">Nucleotide-binding</keyword>
<gene>
    <name evidence="11" type="ORF">BJ987_005792</name>
</gene>
<evidence type="ECO:0000313" key="11">
    <source>
        <dbReference type="EMBL" id="MBP2192891.1"/>
    </source>
</evidence>
<evidence type="ECO:0000256" key="2">
    <source>
        <dbReference type="ARBA" id="ARBA00022527"/>
    </source>
</evidence>
<evidence type="ECO:0000259" key="10">
    <source>
        <dbReference type="PROSITE" id="PS50011"/>
    </source>
</evidence>
<dbReference type="InterPro" id="IPR017441">
    <property type="entry name" value="Protein_kinase_ATP_BS"/>
</dbReference>
<feature type="region of interest" description="Disordered" evidence="8">
    <location>
        <begin position="333"/>
        <end position="371"/>
    </location>
</feature>
<dbReference type="InterPro" id="IPR000719">
    <property type="entry name" value="Prot_kinase_dom"/>
</dbReference>
<dbReference type="SMART" id="SM00220">
    <property type="entry name" value="S_TKc"/>
    <property type="match status" value="1"/>
</dbReference>
<dbReference type="PROSITE" id="PS00107">
    <property type="entry name" value="PROTEIN_KINASE_ATP"/>
    <property type="match status" value="1"/>
</dbReference>
<keyword evidence="9" id="KW-0472">Membrane</keyword>
<dbReference type="EMBL" id="JAGGMR010000001">
    <property type="protein sequence ID" value="MBP2192891.1"/>
    <property type="molecule type" value="Genomic_DNA"/>
</dbReference>
<proteinExistence type="predicted"/>
<keyword evidence="9" id="KW-0812">Transmembrane</keyword>
<dbReference type="CDD" id="cd14014">
    <property type="entry name" value="STKc_PknB_like"/>
    <property type="match status" value="1"/>
</dbReference>
<sequence>MDGTPFGRYRLVELLGEGGMGQVYRAFDTGTDRVVALKVLPPHFAHDKVYRERFRREAQAAARLSEPHVIPIHHYGEIDDRLYLDMRLVEGTDLGSLLVLGGPLPPPKAVAYLEQIAAALDAAHEAGLVHRDVKPSNVLVTAADFAYLIDFGIAAGTGESSLTTTGATIGTFAYMAPERLTQGSYDGRADVYSLACVLYECLTGTKPFAGESAERQIAAHLTEPPPRPSNGQVSAAFDDVIARGMAKDPARRYRTAGELAAAARAAADAPRSSSRAPATVPDPARFDPTQLNPNPSPTRPRRPRRAGILVAVAALVAALIVGAVLVSQLQGKGESGSISSAPPPPGEPLDSTSTPTMTTTRGATSPTGVIPPPPQALDSIAAFVQEHYALLPDDPAAAWGRLTPRYQNYIGGYAGYRDFWGTVASTGVQVVDTDTGNLTATYRLTLRYVDGKVATETRVAVLVPVGEAFQIDSAELTS</sequence>
<keyword evidence="12" id="KW-1185">Reference proteome</keyword>
<feature type="compositionally biased region" description="Low complexity" evidence="8">
    <location>
        <begin position="348"/>
        <end position="367"/>
    </location>
</feature>
<dbReference type="PANTHER" id="PTHR43289">
    <property type="entry name" value="MITOGEN-ACTIVATED PROTEIN KINASE KINASE KINASE 20-RELATED"/>
    <property type="match status" value="1"/>
</dbReference>
<evidence type="ECO:0000256" key="5">
    <source>
        <dbReference type="ARBA" id="ARBA00022777"/>
    </source>
</evidence>
<keyword evidence="2" id="KW-0723">Serine/threonine-protein kinase</keyword>
<evidence type="ECO:0000256" key="7">
    <source>
        <dbReference type="PROSITE-ProRule" id="PRU10141"/>
    </source>
</evidence>
<evidence type="ECO:0000256" key="8">
    <source>
        <dbReference type="SAM" id="MobiDB-lite"/>
    </source>
</evidence>
<dbReference type="PROSITE" id="PS50011">
    <property type="entry name" value="PROTEIN_KINASE_DOM"/>
    <property type="match status" value="1"/>
</dbReference>
<dbReference type="GO" id="GO:0004674">
    <property type="term" value="F:protein serine/threonine kinase activity"/>
    <property type="evidence" value="ECO:0007669"/>
    <property type="project" value="UniProtKB-EC"/>
</dbReference>
<evidence type="ECO:0000256" key="9">
    <source>
        <dbReference type="SAM" id="Phobius"/>
    </source>
</evidence>
<dbReference type="InterPro" id="IPR008271">
    <property type="entry name" value="Ser/Thr_kinase_AS"/>
</dbReference>